<evidence type="ECO:0000256" key="1">
    <source>
        <dbReference type="SAM" id="MobiDB-lite"/>
    </source>
</evidence>
<dbReference type="Gene3D" id="1.20.1310.10">
    <property type="entry name" value="Cullin Repeats"/>
    <property type="match status" value="1"/>
</dbReference>
<evidence type="ECO:0000313" key="2">
    <source>
        <dbReference type="EMBL" id="THH11388.1"/>
    </source>
</evidence>
<feature type="compositionally biased region" description="Low complexity" evidence="1">
    <location>
        <begin position="327"/>
        <end position="340"/>
    </location>
</feature>
<accession>A0A4S4LJ34</accession>
<dbReference type="AlphaFoldDB" id="A0A4S4LJ34"/>
<feature type="region of interest" description="Disordered" evidence="1">
    <location>
        <begin position="308"/>
        <end position="346"/>
    </location>
</feature>
<feature type="region of interest" description="Disordered" evidence="1">
    <location>
        <begin position="1"/>
        <end position="46"/>
    </location>
</feature>
<name>A0A4S4LJ34_9AGAM</name>
<evidence type="ECO:0000313" key="3">
    <source>
        <dbReference type="Proteomes" id="UP000308199"/>
    </source>
</evidence>
<reference evidence="2 3" key="1">
    <citation type="submission" date="2019-02" db="EMBL/GenBank/DDBJ databases">
        <title>Genome sequencing of the rare red list fungi Phellinidium pouzarii.</title>
        <authorList>
            <person name="Buettner E."/>
            <person name="Kellner H."/>
        </authorList>
    </citation>
    <scope>NUCLEOTIDE SEQUENCE [LARGE SCALE GENOMIC DNA]</scope>
    <source>
        <strain evidence="2 3">DSM 108285</strain>
    </source>
</reference>
<dbReference type="Proteomes" id="UP000308199">
    <property type="component" value="Unassembled WGS sequence"/>
</dbReference>
<sequence length="399" mass="43272">MISRSPAHHTTIMSSKGKGKAVDHDHIGPAPVHIPPMQNPSTGSANPSASFPALWNYLAPALDHIVRSPTNTPVRAPTIDVAYHMGIHTAVYNYFTAASRFDMSTLAAAPPPRVSTSTNGRVSPTSSPHGADLYEKLDKYYADVCQELLASAPVDDSSILRYLLPCFSRYAAGARSVDRLLNYVNRHYVKRAVEEDRGWLRLADILDAVAQAIEQDGPATTLNQNIKTKANTSTGPREQLAARLRDRRLVELKKWGYTDGAPPAALTRAEAAAEAASPLDRIIPLASMAFRRFREDVIRPLLAVPKGKKARKRYKKPPGAGSGLAAGSGSSAVVDGESSGPKSRLARGVRDLIESKDVDSETERRTMAAELDDMLGTIGIPIDLLLRRKLDKFALRPKG</sequence>
<dbReference type="OrthoDB" id="27073at2759"/>
<keyword evidence="3" id="KW-1185">Reference proteome</keyword>
<dbReference type="EMBL" id="SGPK01000015">
    <property type="protein sequence ID" value="THH11388.1"/>
    <property type="molecule type" value="Genomic_DNA"/>
</dbReference>
<comment type="caution">
    <text evidence="2">The sequence shown here is derived from an EMBL/GenBank/DDBJ whole genome shotgun (WGS) entry which is preliminary data.</text>
</comment>
<gene>
    <name evidence="2" type="ORF">EW145_g698</name>
</gene>
<protein>
    <submittedName>
        <fullName evidence="2">Uncharacterized protein</fullName>
    </submittedName>
</protein>
<dbReference type="SUPFAM" id="SSF74788">
    <property type="entry name" value="Cullin repeat-like"/>
    <property type="match status" value="1"/>
</dbReference>
<proteinExistence type="predicted"/>
<dbReference type="InterPro" id="IPR016159">
    <property type="entry name" value="Cullin_repeat-like_dom_sf"/>
</dbReference>
<organism evidence="2 3">
    <name type="scientific">Phellinidium pouzarii</name>
    <dbReference type="NCBI Taxonomy" id="167371"/>
    <lineage>
        <taxon>Eukaryota</taxon>
        <taxon>Fungi</taxon>
        <taxon>Dikarya</taxon>
        <taxon>Basidiomycota</taxon>
        <taxon>Agaricomycotina</taxon>
        <taxon>Agaricomycetes</taxon>
        <taxon>Hymenochaetales</taxon>
        <taxon>Hymenochaetaceae</taxon>
        <taxon>Phellinidium</taxon>
    </lineage>
</organism>